<sequence>MKFYILAIFVVVLLAALTVQASSLSEDAISKRDIPKPTAPVRKRAAFDISKRDIPKPTAPVKKRAALDLSKREAPKPTAPMRKRAAFELSKRNAPKPTAPVRKRVASIFDFPPHIVQG</sequence>
<protein>
    <submittedName>
        <fullName evidence="2">Putative secreted protein</fullName>
    </submittedName>
</protein>
<dbReference type="AlphaFoldDB" id="A0A1Q3FTS2"/>
<accession>A0A1Q3FTS2</accession>
<evidence type="ECO:0000256" key="1">
    <source>
        <dbReference type="SAM" id="SignalP"/>
    </source>
</evidence>
<proteinExistence type="predicted"/>
<feature type="chain" id="PRO_5012637057" evidence="1">
    <location>
        <begin position="22"/>
        <end position="118"/>
    </location>
</feature>
<keyword evidence="1" id="KW-0732">Signal</keyword>
<reference evidence="2" key="1">
    <citation type="submission" date="2017-01" db="EMBL/GenBank/DDBJ databases">
        <title>A deep insight into the sialotranscriptome of adult male and female Cluex tarsalis mosquitoes.</title>
        <authorList>
            <person name="Ribeiro J.M."/>
            <person name="Moreira F."/>
            <person name="Bernard K.A."/>
            <person name="Calvo E."/>
        </authorList>
    </citation>
    <scope>NUCLEOTIDE SEQUENCE</scope>
    <source>
        <strain evidence="2">Kern County</strain>
        <tissue evidence="2">Salivary glands</tissue>
    </source>
</reference>
<evidence type="ECO:0000313" key="2">
    <source>
        <dbReference type="EMBL" id="JAV30876.1"/>
    </source>
</evidence>
<feature type="signal peptide" evidence="1">
    <location>
        <begin position="1"/>
        <end position="21"/>
    </location>
</feature>
<name>A0A1Q3FTS2_CULTA</name>
<organism evidence="2">
    <name type="scientific">Culex tarsalis</name>
    <name type="common">Encephalitis mosquito</name>
    <dbReference type="NCBI Taxonomy" id="7177"/>
    <lineage>
        <taxon>Eukaryota</taxon>
        <taxon>Metazoa</taxon>
        <taxon>Ecdysozoa</taxon>
        <taxon>Arthropoda</taxon>
        <taxon>Hexapoda</taxon>
        <taxon>Insecta</taxon>
        <taxon>Pterygota</taxon>
        <taxon>Neoptera</taxon>
        <taxon>Endopterygota</taxon>
        <taxon>Diptera</taxon>
        <taxon>Nematocera</taxon>
        <taxon>Culicoidea</taxon>
        <taxon>Culicidae</taxon>
        <taxon>Culicinae</taxon>
        <taxon>Culicini</taxon>
        <taxon>Culex</taxon>
        <taxon>Culex</taxon>
    </lineage>
</organism>
<dbReference type="EMBL" id="GFDL01004169">
    <property type="protein sequence ID" value="JAV30876.1"/>
    <property type="molecule type" value="Transcribed_RNA"/>
</dbReference>